<dbReference type="Pfam" id="PF08393">
    <property type="entry name" value="DHC_N2"/>
    <property type="match status" value="1"/>
</dbReference>
<dbReference type="FunFam" id="1.10.287.2620:FF:000002">
    <property type="entry name" value="Dynein heavy chain 2, axonemal"/>
    <property type="match status" value="1"/>
</dbReference>
<dbReference type="FunFam" id="3.20.180.20:FF:000003">
    <property type="entry name" value="Dynein heavy chain 12, axonemal"/>
    <property type="match status" value="1"/>
</dbReference>
<dbReference type="EMBL" id="JAXCGZ010009444">
    <property type="protein sequence ID" value="KAK7077277.1"/>
    <property type="molecule type" value="Genomic_DNA"/>
</dbReference>
<feature type="domain" description="Dynein heavy chain hydrolytic ATP-binding dynein motor region" evidence="16">
    <location>
        <begin position="1568"/>
        <end position="1653"/>
    </location>
</feature>
<dbReference type="Gene3D" id="1.20.140.100">
    <property type="entry name" value="Dynein heavy chain, N-terminal domain 2"/>
    <property type="match status" value="1"/>
</dbReference>
<evidence type="ECO:0000256" key="14">
    <source>
        <dbReference type="SAM" id="MobiDB-lite"/>
    </source>
</evidence>
<keyword evidence="4" id="KW-0677">Repeat</keyword>
<feature type="compositionally biased region" description="Polar residues" evidence="14">
    <location>
        <begin position="476"/>
        <end position="490"/>
    </location>
</feature>
<dbReference type="InterPro" id="IPR026983">
    <property type="entry name" value="DHC"/>
</dbReference>
<dbReference type="FunFam" id="1.20.140.100:FF:000004">
    <property type="entry name" value="Dynein axonemal heavy chain 6"/>
    <property type="match status" value="1"/>
</dbReference>
<comment type="caution">
    <text evidence="17">The sequence shown here is derived from an EMBL/GenBank/DDBJ whole genome shotgun (WGS) entry which is preliminary data.</text>
</comment>
<keyword evidence="6" id="KW-0067">ATP-binding</keyword>
<dbReference type="Pfam" id="PF12774">
    <property type="entry name" value="AAA_6"/>
    <property type="match status" value="2"/>
</dbReference>
<dbReference type="GO" id="GO:0005524">
    <property type="term" value="F:ATP binding"/>
    <property type="evidence" value="ECO:0007669"/>
    <property type="project" value="UniProtKB-KW"/>
</dbReference>
<evidence type="ECO:0000256" key="4">
    <source>
        <dbReference type="ARBA" id="ARBA00022737"/>
    </source>
</evidence>
<feature type="domain" description="Dynein heavy chain linker" evidence="15">
    <location>
        <begin position="871"/>
        <end position="1276"/>
    </location>
</feature>
<evidence type="ECO:0000313" key="17">
    <source>
        <dbReference type="EMBL" id="KAK7077277.1"/>
    </source>
</evidence>
<dbReference type="SUPFAM" id="SSF52540">
    <property type="entry name" value="P-loop containing nucleoside triphosphate hydrolases"/>
    <property type="match status" value="1"/>
</dbReference>
<protein>
    <submittedName>
        <fullName evidence="17">Dynein heavy chain 7, axonemal</fullName>
    </submittedName>
</protein>
<evidence type="ECO:0000256" key="2">
    <source>
        <dbReference type="ARBA" id="ARBA00022490"/>
    </source>
</evidence>
<dbReference type="Gene3D" id="3.40.50.300">
    <property type="entry name" value="P-loop containing nucleotide triphosphate hydrolases"/>
    <property type="match status" value="1"/>
</dbReference>
<comment type="subcellular location">
    <subcellularLocation>
        <location evidence="1">Cytoplasm</location>
        <location evidence="1">Cytoskeleton</location>
        <location evidence="1">Cilium axoneme</location>
    </subcellularLocation>
</comment>
<dbReference type="Gene3D" id="1.20.58.1120">
    <property type="match status" value="1"/>
</dbReference>
<dbReference type="Gene3D" id="3.20.180.20">
    <property type="entry name" value="Dynein heavy chain, N-terminal domain 2"/>
    <property type="match status" value="1"/>
</dbReference>
<feature type="coiled-coil region" evidence="13">
    <location>
        <begin position="785"/>
        <end position="823"/>
    </location>
</feature>
<dbReference type="PANTHER" id="PTHR45703:SF1">
    <property type="entry name" value="DYNEINS HEAVY CHAIN"/>
    <property type="match status" value="1"/>
</dbReference>
<gene>
    <name evidence="17" type="primary">DNAH7_6</name>
    <name evidence="17" type="ORF">SK128_009743</name>
</gene>
<dbReference type="InterPro" id="IPR035699">
    <property type="entry name" value="AAA_6"/>
</dbReference>
<feature type="region of interest" description="Disordered" evidence="14">
    <location>
        <begin position="433"/>
        <end position="513"/>
    </location>
</feature>
<dbReference type="Gene3D" id="1.10.287.2620">
    <property type="match status" value="1"/>
</dbReference>
<dbReference type="InterPro" id="IPR042222">
    <property type="entry name" value="Dynein_2_N"/>
</dbReference>
<name>A0AAN8X3W3_HALRR</name>
<evidence type="ECO:0000256" key="1">
    <source>
        <dbReference type="ARBA" id="ARBA00004430"/>
    </source>
</evidence>
<evidence type="ECO:0000256" key="8">
    <source>
        <dbReference type="ARBA" id="ARBA00023054"/>
    </source>
</evidence>
<dbReference type="FunFam" id="3.40.50.300:FF:000044">
    <property type="entry name" value="Dynein heavy chain 5, axonemal"/>
    <property type="match status" value="1"/>
</dbReference>
<evidence type="ECO:0000256" key="5">
    <source>
        <dbReference type="ARBA" id="ARBA00022741"/>
    </source>
</evidence>
<evidence type="ECO:0000256" key="3">
    <source>
        <dbReference type="ARBA" id="ARBA00022701"/>
    </source>
</evidence>
<evidence type="ECO:0000313" key="18">
    <source>
        <dbReference type="Proteomes" id="UP001381693"/>
    </source>
</evidence>
<evidence type="ECO:0000256" key="7">
    <source>
        <dbReference type="ARBA" id="ARBA00023017"/>
    </source>
</evidence>
<keyword evidence="9" id="KW-0969">Cilium</keyword>
<evidence type="ECO:0000256" key="9">
    <source>
        <dbReference type="ARBA" id="ARBA00023069"/>
    </source>
</evidence>
<accession>A0AAN8X3W3</accession>
<keyword evidence="8 13" id="KW-0175">Coiled coil</keyword>
<dbReference type="FunFam" id="1.20.58.1120:FF:000005">
    <property type="entry name" value="Dynein, axonemal, heavy chain 12"/>
    <property type="match status" value="1"/>
</dbReference>
<evidence type="ECO:0000259" key="16">
    <source>
        <dbReference type="Pfam" id="PF12774"/>
    </source>
</evidence>
<keyword evidence="7" id="KW-0243">Dynein</keyword>
<sequence length="1669" mass="189693">MKCLERFLANDQKQLSPAPRLGGYGGGRDDEKLRHRRRLEVLSNLGLNTASVLALQRPVPPPLYSIDEVPIGNIMSGSTNSQNLSSSNELYNKDRGLTRASVAMPMEASGTTDSEDSPQQGFKIRRPITSQELTRKIKKHQEAIRRERRKIIAGSERPQPRKRASYLEMLENRQDFRKSLVRLLKTEEAKTKSGRAKLERRYHYFITRGLSMLTSPLQQSWITAILNLVPKHLRNSTGTCNGLMQQLQRDYEHNMRKVAVDFVLKSGEPRPRPVAQDQNKASRVALESWNPCRNSVRKNLHLLNPCMLQTLELWYREYSGLRVVDIREVMGEHRSMELEEFMNSVADQLDNTNETLALWFTQIQTVFYKGFQRGQMPGFSQPGRLASFCNAAVTIMTHNLQSLCLLSVFSLTTSLCGAEPHLLEPASIGLWSKTPTSGRPGQLLPTPETEGESNASEEVATTDEGLGESVAEISDDNSQGKGKGNSSNDTPEGPEVADEETINPQPGSSGHPKKPLLLNLHLLLNGKNVVFKPAFPEVETSILSLYDKIIALSMSLPRLETKLFAEWEGHQGNIEPVITEAVVKELREQVLKEISKSNIAPTHHATHYHKYSDLISGKAEEEVQEFMANDHPFEAYVEKLKEFSGLRADILHSSEQVVELGPYEVHCEALVAALVARVTNLRREMLMHLHHQYCTNADTLCSELKVITERALSTPGDTLELMEHKAYMENVMENQLQTLESRVWALHTQLEFLAENMSLSSEECNDAVQPLAWFIRLPEVFRLHLQIITEKRAEYEANLKERREKFQEELAEYATQLEEFQTLGDHNEIHEYLRRAKALHARLDHAANYIDQINKEEEALSWNTTHYPLRKQVSDRLAPFLKLYEVGVEWSDRLEEWLHSPVGTHDPDVIAQEVAATWRTVYKLEKGFSDIPAAKNVVLAVRARIESFRENLPLVQTLGNPGLKERHWEKISEVVGYPLRADATTTLQRLIDSNLEDYLTKFETVSEAASKEHVFERNLEKMKSEWQEMELVLKPHRETDTWVLIGVEDIQFLLDDHIVKTQSMRSSPFIKPIEQEVATWETTLAQLQEVVDEWLRVQAAWMYLEPIFGSPDIMAQMPEEGRRFNTVDKTWKDIMKCVRQNTRVLSILEVDKILERLRKSSELLELIHRGLNEYLEKKRLYFPRFFFLSNEELLEILSETKDPSRVQPHLKKCFEGVNSLEFGEDLEVVAVRSSEGEVITLTQVISTAKARGQVEKWLVQLEASVKDSIKKVVKLCMEAYSTKVREDWALEWPGQAVLCVSQTFWTTNVSKCMGEGHQAMQEYLATCNAQIEKVVELVRGQLSKQNRTTLGALVVLDVHSRDVLKEELIKKKVNDLTDFTWLSQLRYYWQDDILKVRMINSELNYGYEYLGNTGRLVITSLTDRCYRTLTQALMLNLGGAPEGPAGTGKTETTKDLAKAVAKQCVVFNCSDGLDYISLAKFFKGQASCGAWTCFDEFNRIELEVLSVVAQQILTLQRGLQSGAPKLVLQGTEPVATGWPYGKRSLLTYPVDDLSSVLVGELYEPLIPKEVNLDPTCAVFITMNPGYAGRSELPDNLKALFRSVAMMVPDYGLIAEISLYSFGFVAARSMSRKIVATYRLCSEQLSAQPHYDYGEFIATCDFSVALAWKD</sequence>
<dbReference type="GO" id="GO:0005930">
    <property type="term" value="C:axoneme"/>
    <property type="evidence" value="ECO:0007669"/>
    <property type="project" value="UniProtKB-SubCell"/>
</dbReference>
<dbReference type="PANTHER" id="PTHR45703">
    <property type="entry name" value="DYNEIN HEAVY CHAIN"/>
    <property type="match status" value="1"/>
</dbReference>
<dbReference type="GO" id="GO:0045505">
    <property type="term" value="F:dynein intermediate chain binding"/>
    <property type="evidence" value="ECO:0007669"/>
    <property type="project" value="InterPro"/>
</dbReference>
<dbReference type="GO" id="GO:0051959">
    <property type="term" value="F:dynein light intermediate chain binding"/>
    <property type="evidence" value="ECO:0007669"/>
    <property type="project" value="InterPro"/>
</dbReference>
<dbReference type="InterPro" id="IPR027417">
    <property type="entry name" value="P-loop_NTPase"/>
</dbReference>
<keyword evidence="10" id="KW-0505">Motor protein</keyword>
<evidence type="ECO:0000256" key="11">
    <source>
        <dbReference type="ARBA" id="ARBA00023212"/>
    </source>
</evidence>
<keyword evidence="2" id="KW-0963">Cytoplasm</keyword>
<feature type="domain" description="Dynein heavy chain hydrolytic ATP-binding dynein motor region" evidence="16">
    <location>
        <begin position="1405"/>
        <end position="1532"/>
    </location>
</feature>
<evidence type="ECO:0000256" key="6">
    <source>
        <dbReference type="ARBA" id="ARBA00022840"/>
    </source>
</evidence>
<keyword evidence="5" id="KW-0547">Nucleotide-binding</keyword>
<dbReference type="Gene3D" id="1.10.8.710">
    <property type="match status" value="1"/>
</dbReference>
<dbReference type="InterPro" id="IPR043157">
    <property type="entry name" value="Dynein_AAA1S"/>
</dbReference>
<proteinExistence type="predicted"/>
<dbReference type="GO" id="GO:0030286">
    <property type="term" value="C:dynein complex"/>
    <property type="evidence" value="ECO:0007669"/>
    <property type="project" value="UniProtKB-KW"/>
</dbReference>
<dbReference type="InterPro" id="IPR042228">
    <property type="entry name" value="Dynein_linker_3"/>
</dbReference>
<reference evidence="17 18" key="1">
    <citation type="submission" date="2023-11" db="EMBL/GenBank/DDBJ databases">
        <title>Halocaridina rubra genome assembly.</title>
        <authorList>
            <person name="Smith C."/>
        </authorList>
    </citation>
    <scope>NUCLEOTIDE SEQUENCE [LARGE SCALE GENOMIC DNA]</scope>
    <source>
        <strain evidence="17">EP-1</strain>
        <tissue evidence="17">Whole</tissue>
    </source>
</reference>
<evidence type="ECO:0000256" key="10">
    <source>
        <dbReference type="ARBA" id="ARBA00023175"/>
    </source>
</evidence>
<dbReference type="InterPro" id="IPR013602">
    <property type="entry name" value="Dynein_heavy_linker"/>
</dbReference>
<keyword evidence="11" id="KW-0206">Cytoskeleton</keyword>
<organism evidence="17 18">
    <name type="scientific">Halocaridina rubra</name>
    <name type="common">Hawaiian red shrimp</name>
    <dbReference type="NCBI Taxonomy" id="373956"/>
    <lineage>
        <taxon>Eukaryota</taxon>
        <taxon>Metazoa</taxon>
        <taxon>Ecdysozoa</taxon>
        <taxon>Arthropoda</taxon>
        <taxon>Crustacea</taxon>
        <taxon>Multicrustacea</taxon>
        <taxon>Malacostraca</taxon>
        <taxon>Eumalacostraca</taxon>
        <taxon>Eucarida</taxon>
        <taxon>Decapoda</taxon>
        <taxon>Pleocyemata</taxon>
        <taxon>Caridea</taxon>
        <taxon>Atyoidea</taxon>
        <taxon>Atyidae</taxon>
        <taxon>Halocaridina</taxon>
    </lineage>
</organism>
<keyword evidence="3" id="KW-0493">Microtubule</keyword>
<evidence type="ECO:0000259" key="15">
    <source>
        <dbReference type="Pfam" id="PF08393"/>
    </source>
</evidence>
<keyword evidence="12" id="KW-0966">Cell projection</keyword>
<dbReference type="GO" id="GO:0007018">
    <property type="term" value="P:microtubule-based movement"/>
    <property type="evidence" value="ECO:0007669"/>
    <property type="project" value="InterPro"/>
</dbReference>
<dbReference type="GO" id="GO:0005874">
    <property type="term" value="C:microtubule"/>
    <property type="evidence" value="ECO:0007669"/>
    <property type="project" value="UniProtKB-KW"/>
</dbReference>
<keyword evidence="18" id="KW-1185">Reference proteome</keyword>
<evidence type="ECO:0000256" key="12">
    <source>
        <dbReference type="ARBA" id="ARBA00023273"/>
    </source>
</evidence>
<evidence type="ECO:0000256" key="13">
    <source>
        <dbReference type="SAM" id="Coils"/>
    </source>
</evidence>
<dbReference type="Proteomes" id="UP001381693">
    <property type="component" value="Unassembled WGS sequence"/>
</dbReference>